<dbReference type="AlphaFoldDB" id="A0A090FRY4"/>
<accession>A0A090FRY4</accession>
<name>A0A090FRY4_MESPL</name>
<gene>
    <name evidence="1" type="ORF">MPL3356_380097</name>
</gene>
<sequence length="31" mass="3477">MPGGNSEMFVLFSNSRGREAIKLDLSNFMDI</sequence>
<evidence type="ECO:0000313" key="1">
    <source>
        <dbReference type="EMBL" id="CDX21704.1"/>
    </source>
</evidence>
<keyword evidence="2" id="KW-1185">Reference proteome</keyword>
<proteinExistence type="predicted"/>
<organism evidence="1 2">
    <name type="scientific">Mesorhizobium plurifarium</name>
    <dbReference type="NCBI Taxonomy" id="69974"/>
    <lineage>
        <taxon>Bacteria</taxon>
        <taxon>Pseudomonadati</taxon>
        <taxon>Pseudomonadota</taxon>
        <taxon>Alphaproteobacteria</taxon>
        <taxon>Hyphomicrobiales</taxon>
        <taxon>Phyllobacteriaceae</taxon>
        <taxon>Mesorhizobium</taxon>
    </lineage>
</organism>
<dbReference type="Proteomes" id="UP000045285">
    <property type="component" value="Unassembled WGS sequence"/>
</dbReference>
<protein>
    <submittedName>
        <fullName evidence="1">Uncharacterized protein</fullName>
    </submittedName>
</protein>
<dbReference type="EMBL" id="CCMZ01000032">
    <property type="protein sequence ID" value="CDX21704.1"/>
    <property type="molecule type" value="Genomic_DNA"/>
</dbReference>
<evidence type="ECO:0000313" key="2">
    <source>
        <dbReference type="Proteomes" id="UP000045285"/>
    </source>
</evidence>
<reference evidence="2" key="1">
    <citation type="submission" date="2014-08" db="EMBL/GenBank/DDBJ databases">
        <authorList>
            <person name="Moulin L."/>
        </authorList>
    </citation>
    <scope>NUCLEOTIDE SEQUENCE [LARGE SCALE GENOMIC DNA]</scope>
</reference>